<reference evidence="1 2" key="2">
    <citation type="submission" date="2010-03" db="EMBL/GenBank/DDBJ databases">
        <authorList>
            <person name="Pajon A."/>
        </authorList>
    </citation>
    <scope>NUCLEOTIDE SEQUENCE [LARGE SCALE GENOMIC DNA]</scope>
    <source>
        <strain evidence="1 2">A2-162</strain>
    </source>
</reference>
<dbReference type="GO" id="GO:0031388">
    <property type="term" value="P:organic acid phosphorylation"/>
    <property type="evidence" value="ECO:0007669"/>
    <property type="project" value="InterPro"/>
</dbReference>
<dbReference type="HOGENOM" id="CLU_3340809_0_0_9"/>
<keyword evidence="1" id="KW-0808">Transferase</keyword>
<sequence>MILDALNKGFRDISITIGGSATNDGGMVEKAFNGIYT</sequence>
<dbReference type="InterPro" id="IPR018193">
    <property type="entry name" value="Glyc_kinase_flavodox-like_fold"/>
</dbReference>
<dbReference type="Pfam" id="PF02595">
    <property type="entry name" value="Gly_kinase"/>
    <property type="match status" value="1"/>
</dbReference>
<dbReference type="Gene3D" id="3.90.1510.10">
    <property type="entry name" value="Glycerate kinase, domain 2"/>
    <property type="match status" value="1"/>
</dbReference>
<name>D4LQ68_9FIRM</name>
<proteinExistence type="predicted"/>
<reference evidence="1 2" key="1">
    <citation type="submission" date="2010-03" db="EMBL/GenBank/DDBJ databases">
        <title>The genome sequence of Ruminococcus obeum A2-162.</title>
        <authorList>
            <consortium name="metaHIT consortium -- http://www.metahit.eu/"/>
            <person name="Pajon A."/>
            <person name="Turner K."/>
            <person name="Parkhill J."/>
            <person name="Duncan S."/>
            <person name="Flint H."/>
        </authorList>
    </citation>
    <scope>NUCLEOTIDE SEQUENCE [LARGE SCALE GENOMIC DNA]</scope>
    <source>
        <strain evidence="1 2">A2-162</strain>
    </source>
</reference>
<dbReference type="AlphaFoldDB" id="D4LQ68"/>
<gene>
    <name evidence="1" type="ORF">CK5_15030</name>
</gene>
<dbReference type="PATRIC" id="fig|657314.3.peg.1304"/>
<keyword evidence="2" id="KW-1185">Reference proteome</keyword>
<dbReference type="EMBL" id="FP929054">
    <property type="protein sequence ID" value="CBL22926.1"/>
    <property type="molecule type" value="Genomic_DNA"/>
</dbReference>
<organism evidence="1 2">
    <name type="scientific">Blautia obeum A2-162</name>
    <dbReference type="NCBI Taxonomy" id="657314"/>
    <lineage>
        <taxon>Bacteria</taxon>
        <taxon>Bacillati</taxon>
        <taxon>Bacillota</taxon>
        <taxon>Clostridia</taxon>
        <taxon>Lachnospirales</taxon>
        <taxon>Lachnospiraceae</taxon>
        <taxon>Blautia</taxon>
    </lineage>
</organism>
<dbReference type="GO" id="GO:0008887">
    <property type="term" value="F:glycerate kinase activity"/>
    <property type="evidence" value="ECO:0007669"/>
    <property type="project" value="InterPro"/>
</dbReference>
<protein>
    <submittedName>
        <fullName evidence="1">Glycerate kinase family</fullName>
    </submittedName>
</protein>
<evidence type="ECO:0000313" key="2">
    <source>
        <dbReference type="Proteomes" id="UP000008955"/>
    </source>
</evidence>
<dbReference type="SUPFAM" id="SSF110738">
    <property type="entry name" value="Glycerate kinase I"/>
    <property type="match status" value="1"/>
</dbReference>
<accession>D4LQ68</accession>
<dbReference type="Proteomes" id="UP000008955">
    <property type="component" value="Chromosome"/>
</dbReference>
<keyword evidence="1" id="KW-0418">Kinase</keyword>
<dbReference type="InterPro" id="IPR036129">
    <property type="entry name" value="Glycerate_kinase_sf"/>
</dbReference>
<evidence type="ECO:0000313" key="1">
    <source>
        <dbReference type="EMBL" id="CBL22926.1"/>
    </source>
</evidence>
<dbReference type="KEGG" id="rob:CK5_15030"/>
<dbReference type="InterPro" id="IPR004381">
    <property type="entry name" value="Glycerate_kinase"/>
</dbReference>